<comment type="caution">
    <text evidence="1">The sequence shown here is derived from an EMBL/GenBank/DDBJ whole genome shotgun (WGS) entry which is preliminary data.</text>
</comment>
<gene>
    <name evidence="1" type="ORF">FCM35_KLT03815</name>
</gene>
<dbReference type="AlphaFoldDB" id="A0A833VA32"/>
<dbReference type="EMBL" id="SWLB01000013">
    <property type="protein sequence ID" value="KAF3330461.1"/>
    <property type="molecule type" value="Genomic_DNA"/>
</dbReference>
<protein>
    <submittedName>
        <fullName evidence="1">Uncharacterized protein</fullName>
    </submittedName>
</protein>
<evidence type="ECO:0000313" key="2">
    <source>
        <dbReference type="Proteomes" id="UP000623129"/>
    </source>
</evidence>
<dbReference type="Proteomes" id="UP000623129">
    <property type="component" value="Unassembled WGS sequence"/>
</dbReference>
<evidence type="ECO:0000313" key="1">
    <source>
        <dbReference type="EMBL" id="KAF3330461.1"/>
    </source>
</evidence>
<name>A0A833VA32_9POAL</name>
<accession>A0A833VA32</accession>
<sequence>MKLSGNGISPSLAPTPGFVLMDGFNDKQDGSVHNAKDMLFENMYPVTIEIVFLYVAERVK</sequence>
<keyword evidence="2" id="KW-1185">Reference proteome</keyword>
<organism evidence="1 2">
    <name type="scientific">Carex littledalei</name>
    <dbReference type="NCBI Taxonomy" id="544730"/>
    <lineage>
        <taxon>Eukaryota</taxon>
        <taxon>Viridiplantae</taxon>
        <taxon>Streptophyta</taxon>
        <taxon>Embryophyta</taxon>
        <taxon>Tracheophyta</taxon>
        <taxon>Spermatophyta</taxon>
        <taxon>Magnoliopsida</taxon>
        <taxon>Liliopsida</taxon>
        <taxon>Poales</taxon>
        <taxon>Cyperaceae</taxon>
        <taxon>Cyperoideae</taxon>
        <taxon>Cariceae</taxon>
        <taxon>Carex</taxon>
        <taxon>Carex subgen. Euthyceras</taxon>
    </lineage>
</organism>
<reference evidence="1" key="1">
    <citation type="submission" date="2020-01" db="EMBL/GenBank/DDBJ databases">
        <title>Genome sequence of Kobresia littledalei, the first chromosome-level genome in the family Cyperaceae.</title>
        <authorList>
            <person name="Qu G."/>
        </authorList>
    </citation>
    <scope>NUCLEOTIDE SEQUENCE</scope>
    <source>
        <strain evidence="1">C.B.Clarke</strain>
        <tissue evidence="1">Leaf</tissue>
    </source>
</reference>
<proteinExistence type="predicted"/>